<evidence type="ECO:0000256" key="1">
    <source>
        <dbReference type="SAM" id="MobiDB-lite"/>
    </source>
</evidence>
<keyword evidence="4" id="KW-1185">Reference proteome</keyword>
<feature type="region of interest" description="Disordered" evidence="1">
    <location>
        <begin position="49"/>
        <end position="107"/>
    </location>
</feature>
<name>A0ABR2Y7D8_9PEZI</name>
<dbReference type="Proteomes" id="UP001465668">
    <property type="component" value="Unassembled WGS sequence"/>
</dbReference>
<comment type="caution">
    <text evidence="3">The sequence shown here is derived from an EMBL/GenBank/DDBJ whole genome shotgun (WGS) entry which is preliminary data.</text>
</comment>
<dbReference type="EMBL" id="JARVKM010000002">
    <property type="protein sequence ID" value="KAK9782365.1"/>
    <property type="molecule type" value="Genomic_DNA"/>
</dbReference>
<evidence type="ECO:0000256" key="2">
    <source>
        <dbReference type="SAM" id="Phobius"/>
    </source>
</evidence>
<evidence type="ECO:0000313" key="4">
    <source>
        <dbReference type="Proteomes" id="UP001465668"/>
    </source>
</evidence>
<keyword evidence="2" id="KW-0472">Membrane</keyword>
<proteinExistence type="predicted"/>
<reference evidence="3 4" key="1">
    <citation type="submission" date="2024-02" db="EMBL/GenBank/DDBJ databases">
        <title>First draft genome assembly of two strains of Seiridium cardinale.</title>
        <authorList>
            <person name="Emiliani G."/>
            <person name="Scali E."/>
        </authorList>
    </citation>
    <scope>NUCLEOTIDE SEQUENCE [LARGE SCALE GENOMIC DNA]</scope>
    <source>
        <strain evidence="3 4">BM-138-000479</strain>
    </source>
</reference>
<gene>
    <name evidence="3" type="ORF">SCAR479_00708</name>
</gene>
<organism evidence="3 4">
    <name type="scientific">Seiridium cardinale</name>
    <dbReference type="NCBI Taxonomy" id="138064"/>
    <lineage>
        <taxon>Eukaryota</taxon>
        <taxon>Fungi</taxon>
        <taxon>Dikarya</taxon>
        <taxon>Ascomycota</taxon>
        <taxon>Pezizomycotina</taxon>
        <taxon>Sordariomycetes</taxon>
        <taxon>Xylariomycetidae</taxon>
        <taxon>Amphisphaeriales</taxon>
        <taxon>Sporocadaceae</taxon>
        <taxon>Seiridium</taxon>
    </lineage>
</organism>
<evidence type="ECO:0000313" key="3">
    <source>
        <dbReference type="EMBL" id="KAK9782365.1"/>
    </source>
</evidence>
<keyword evidence="2" id="KW-0812">Transmembrane</keyword>
<accession>A0ABR2Y7D8</accession>
<keyword evidence="2" id="KW-1133">Transmembrane helix</keyword>
<sequence length="107" mass="12363">MTKLDQDPWKVDSNWTALYAILFLIPIVFVCIAVYSVWCDRRLDAQQKRQPATLLPSYEPRPFGSPGRQLEEQVHSRRNSLQTIPRTPQRLRVPMPLPHPSGPSQDN</sequence>
<protein>
    <submittedName>
        <fullName evidence="3">Uncharacterized protein</fullName>
    </submittedName>
</protein>
<feature type="transmembrane region" description="Helical" evidence="2">
    <location>
        <begin position="17"/>
        <end position="38"/>
    </location>
</feature>